<dbReference type="AlphaFoldDB" id="A0A1B0BM83"/>
<dbReference type="SUPFAM" id="SSF100895">
    <property type="entry name" value="Kazal-type serine protease inhibitors"/>
    <property type="match status" value="1"/>
</dbReference>
<dbReference type="InterPro" id="IPR036058">
    <property type="entry name" value="Kazal_dom_sf"/>
</dbReference>
<dbReference type="VEuPathDB" id="VectorBase:GPPI034537"/>
<dbReference type="PROSITE" id="PS51465">
    <property type="entry name" value="KAZAL_2"/>
    <property type="match status" value="1"/>
</dbReference>
<feature type="chain" id="PRO_5008405016" description="Kazal-like domain-containing protein" evidence="1">
    <location>
        <begin position="22"/>
        <end position="90"/>
    </location>
</feature>
<reference evidence="4" key="1">
    <citation type="submission" date="2015-01" db="EMBL/GenBank/DDBJ databases">
        <authorList>
            <person name="Aksoy S."/>
            <person name="Warren W."/>
            <person name="Wilson R.K."/>
        </authorList>
    </citation>
    <scope>NUCLEOTIDE SEQUENCE [LARGE SCALE GENOMIC DNA]</scope>
    <source>
        <strain evidence="4">IAEA</strain>
    </source>
</reference>
<evidence type="ECO:0000313" key="3">
    <source>
        <dbReference type="EnsemblMetazoa" id="GPPI034537-PA"/>
    </source>
</evidence>
<dbReference type="Gene3D" id="3.30.60.30">
    <property type="match status" value="1"/>
</dbReference>
<dbReference type="EMBL" id="JXJN01016725">
    <property type="status" value="NOT_ANNOTATED_CDS"/>
    <property type="molecule type" value="Genomic_DNA"/>
</dbReference>
<dbReference type="InterPro" id="IPR002350">
    <property type="entry name" value="Kazal_dom"/>
</dbReference>
<accession>A0A1B0BM83</accession>
<dbReference type="EnsemblMetazoa" id="GPPI034537-RA">
    <property type="protein sequence ID" value="GPPI034537-PA"/>
    <property type="gene ID" value="GPPI034537"/>
</dbReference>
<protein>
    <recommendedName>
        <fullName evidence="2">Kazal-like domain-containing protein</fullName>
    </recommendedName>
</protein>
<feature type="signal peptide" evidence="1">
    <location>
        <begin position="1"/>
        <end position="21"/>
    </location>
</feature>
<dbReference type="Proteomes" id="UP000092460">
    <property type="component" value="Unassembled WGS sequence"/>
</dbReference>
<reference evidence="3" key="2">
    <citation type="submission" date="2020-05" db="UniProtKB">
        <authorList>
            <consortium name="EnsemblMetazoa"/>
        </authorList>
    </citation>
    <scope>IDENTIFICATION</scope>
    <source>
        <strain evidence="3">IAEA</strain>
    </source>
</reference>
<feature type="domain" description="Kazal-like" evidence="2">
    <location>
        <begin position="21"/>
        <end position="79"/>
    </location>
</feature>
<evidence type="ECO:0000256" key="1">
    <source>
        <dbReference type="SAM" id="SignalP"/>
    </source>
</evidence>
<keyword evidence="1" id="KW-0732">Signal</keyword>
<evidence type="ECO:0000313" key="4">
    <source>
        <dbReference type="Proteomes" id="UP000092460"/>
    </source>
</evidence>
<evidence type="ECO:0000259" key="2">
    <source>
        <dbReference type="PROSITE" id="PS51465"/>
    </source>
</evidence>
<sequence>MFSTPVICSLLLICSLYTTAAMGNAGCSQVCTREYEPVCGTLKSGDKLMHCSFPNKCLLNVRKCKHHEDWSMKPGVCFKDTKNCRTILTD</sequence>
<proteinExistence type="predicted"/>
<keyword evidence="4" id="KW-1185">Reference proteome</keyword>
<organism evidence="3 4">
    <name type="scientific">Glossina palpalis gambiensis</name>
    <dbReference type="NCBI Taxonomy" id="67801"/>
    <lineage>
        <taxon>Eukaryota</taxon>
        <taxon>Metazoa</taxon>
        <taxon>Ecdysozoa</taxon>
        <taxon>Arthropoda</taxon>
        <taxon>Hexapoda</taxon>
        <taxon>Insecta</taxon>
        <taxon>Pterygota</taxon>
        <taxon>Neoptera</taxon>
        <taxon>Endopterygota</taxon>
        <taxon>Diptera</taxon>
        <taxon>Brachycera</taxon>
        <taxon>Muscomorpha</taxon>
        <taxon>Hippoboscoidea</taxon>
        <taxon>Glossinidae</taxon>
        <taxon>Glossina</taxon>
    </lineage>
</organism>
<name>A0A1B0BM83_9MUSC</name>